<proteinExistence type="predicted"/>
<accession>A0A3B0U8S0</accession>
<protein>
    <submittedName>
        <fullName evidence="1">Uncharacterized protein</fullName>
    </submittedName>
</protein>
<organism evidence="1">
    <name type="scientific">hydrothermal vent metagenome</name>
    <dbReference type="NCBI Taxonomy" id="652676"/>
    <lineage>
        <taxon>unclassified sequences</taxon>
        <taxon>metagenomes</taxon>
        <taxon>ecological metagenomes</taxon>
    </lineage>
</organism>
<gene>
    <name evidence="1" type="ORF">MNBD_ALPHA11-526</name>
</gene>
<name>A0A3B0U8S0_9ZZZZ</name>
<dbReference type="EMBL" id="UOEQ01000556">
    <property type="protein sequence ID" value="VAW24763.1"/>
    <property type="molecule type" value="Genomic_DNA"/>
</dbReference>
<dbReference type="AlphaFoldDB" id="A0A3B0U8S0"/>
<reference evidence="1" key="1">
    <citation type="submission" date="2018-06" db="EMBL/GenBank/DDBJ databases">
        <authorList>
            <person name="Zhirakovskaya E."/>
        </authorList>
    </citation>
    <scope>NUCLEOTIDE SEQUENCE</scope>
</reference>
<evidence type="ECO:0000313" key="1">
    <source>
        <dbReference type="EMBL" id="VAW24763.1"/>
    </source>
</evidence>
<sequence length="40" mass="4361">MIESFSLNLGLSYCIESTIAALLFYPAGDNSVTKPKKPKL</sequence>